<evidence type="ECO:0000313" key="3">
    <source>
        <dbReference type="Proteomes" id="UP000190105"/>
    </source>
</evidence>
<dbReference type="Proteomes" id="UP000190105">
    <property type="component" value="Unassembled WGS sequence"/>
</dbReference>
<feature type="non-terminal residue" evidence="2">
    <location>
        <position position="44"/>
    </location>
</feature>
<feature type="compositionally biased region" description="Basic and acidic residues" evidence="1">
    <location>
        <begin position="1"/>
        <end position="12"/>
    </location>
</feature>
<evidence type="ECO:0000256" key="1">
    <source>
        <dbReference type="SAM" id="MobiDB-lite"/>
    </source>
</evidence>
<evidence type="ECO:0000313" key="2">
    <source>
        <dbReference type="EMBL" id="SKA98125.1"/>
    </source>
</evidence>
<feature type="region of interest" description="Disordered" evidence="1">
    <location>
        <begin position="1"/>
        <end position="44"/>
    </location>
</feature>
<name>A0A1T4YA27_9CLOT</name>
<organism evidence="2 3">
    <name type="scientific">Caloramator quimbayensis</name>
    <dbReference type="NCBI Taxonomy" id="1147123"/>
    <lineage>
        <taxon>Bacteria</taxon>
        <taxon>Bacillati</taxon>
        <taxon>Bacillota</taxon>
        <taxon>Clostridia</taxon>
        <taxon>Eubacteriales</taxon>
        <taxon>Clostridiaceae</taxon>
        <taxon>Caloramator</taxon>
    </lineage>
</organism>
<sequence length="44" mass="4983">MKTSRDIQRLQKTEYTGYPVDNSVEHEGKQGVHRVSPAVPEGRT</sequence>
<keyword evidence="3" id="KW-1185">Reference proteome</keyword>
<dbReference type="AlphaFoldDB" id="A0A1T4YA27"/>
<accession>A0A1T4YA27</accession>
<gene>
    <name evidence="2" type="ORF">SAMN05443428_12732</name>
</gene>
<protein>
    <submittedName>
        <fullName evidence="2">Uncharacterized protein</fullName>
    </submittedName>
</protein>
<proteinExistence type="predicted"/>
<dbReference type="EMBL" id="FUYH01000027">
    <property type="protein sequence ID" value="SKA98125.1"/>
    <property type="molecule type" value="Genomic_DNA"/>
</dbReference>
<reference evidence="3" key="1">
    <citation type="submission" date="2017-02" db="EMBL/GenBank/DDBJ databases">
        <authorList>
            <person name="Varghese N."/>
            <person name="Submissions S."/>
        </authorList>
    </citation>
    <scope>NUCLEOTIDE SEQUENCE [LARGE SCALE GENOMIC DNA]</scope>
    <source>
        <strain evidence="3">USBA 833</strain>
    </source>
</reference>